<sequence>MEQNIRICELTPQSSDWICKTQIVDICGPTESKEKKLNYLNMILQDKEEDQIKGIVYGDDIPCYQDRIKLYHTYYIAGTPVQPSSSKYEKALHAFELVFDKKNVLLELDENDVDALPLPTKLTLTPFTDIKQQVLHATTDLNKKEFDILAIVVNCFPRRYLMSMNKWLQELIVMDIFKHTFTFTIWDQTIMDNQGNKLLQQLHEYPIILARRIGGSRYNGVSLTTKFNTTILIDPPYGQKHQLRACLLGNSLQDHGEQTNTSFTLRSTSKSRTLISIPVDEEVILIANAESQEDGQTFSIEAKISFPPDQKKYYVLVCSNCGQDVRYSIIMQIQCMNCGQHRMLIPMCRFNVNLEDSSGSTTTMIMNKEGEKLLSLTAELLLRTIFHL</sequence>
<dbReference type="InterPro" id="IPR003871">
    <property type="entry name" value="RFA1B/D_OB_1st"/>
</dbReference>
<evidence type="ECO:0000259" key="1">
    <source>
        <dbReference type="Pfam" id="PF02721"/>
    </source>
</evidence>
<feature type="domain" description="Replication protein A 70 kDa DNA-binding subunit B/D first OB fold" evidence="1">
    <location>
        <begin position="6"/>
        <end position="104"/>
    </location>
</feature>
<name>A0AAN8TYL8_SOLBU</name>
<organism evidence="2 3">
    <name type="scientific">Solanum bulbocastanum</name>
    <name type="common">Wild potato</name>
    <dbReference type="NCBI Taxonomy" id="147425"/>
    <lineage>
        <taxon>Eukaryota</taxon>
        <taxon>Viridiplantae</taxon>
        <taxon>Streptophyta</taxon>
        <taxon>Embryophyta</taxon>
        <taxon>Tracheophyta</taxon>
        <taxon>Spermatophyta</taxon>
        <taxon>Magnoliopsida</taxon>
        <taxon>eudicotyledons</taxon>
        <taxon>Gunneridae</taxon>
        <taxon>Pentapetalae</taxon>
        <taxon>asterids</taxon>
        <taxon>lamiids</taxon>
        <taxon>Solanales</taxon>
        <taxon>Solanaceae</taxon>
        <taxon>Solanoideae</taxon>
        <taxon>Solaneae</taxon>
        <taxon>Solanum</taxon>
    </lineage>
</organism>
<keyword evidence="3" id="KW-1185">Reference proteome</keyword>
<protein>
    <recommendedName>
        <fullName evidence="1">Replication protein A 70 kDa DNA-binding subunit B/D first OB fold domain-containing protein</fullName>
    </recommendedName>
</protein>
<gene>
    <name evidence="2" type="ORF">RDI58_004306</name>
</gene>
<dbReference type="PANTHER" id="PTHR47910:SF2">
    <property type="entry name" value="RIBULOSE BISPHOSPHATE CARBOXYLASE LARGE CHAIN, CATALYTIC DOMAIN-CONTAINING PROTEIN"/>
    <property type="match status" value="1"/>
</dbReference>
<dbReference type="Gene3D" id="2.40.50.140">
    <property type="entry name" value="Nucleic acid-binding proteins"/>
    <property type="match status" value="3"/>
</dbReference>
<accession>A0AAN8TYL8</accession>
<evidence type="ECO:0000313" key="2">
    <source>
        <dbReference type="EMBL" id="KAK6796605.1"/>
    </source>
</evidence>
<dbReference type="AlphaFoldDB" id="A0AAN8TYL8"/>
<dbReference type="Proteomes" id="UP001371456">
    <property type="component" value="Unassembled WGS sequence"/>
</dbReference>
<dbReference type="Pfam" id="PF02721">
    <property type="entry name" value="DUF223"/>
    <property type="match status" value="1"/>
</dbReference>
<proteinExistence type="predicted"/>
<evidence type="ECO:0000313" key="3">
    <source>
        <dbReference type="Proteomes" id="UP001371456"/>
    </source>
</evidence>
<dbReference type="PANTHER" id="PTHR47910">
    <property type="entry name" value="RIBULOSE BISPHOSPHATE CARBOXYLASE LARGE CHAIN, CATALYTIC DOMAIN-CONTAINING PROTEIN"/>
    <property type="match status" value="1"/>
</dbReference>
<dbReference type="SUPFAM" id="SSF50249">
    <property type="entry name" value="Nucleic acid-binding proteins"/>
    <property type="match status" value="3"/>
</dbReference>
<dbReference type="EMBL" id="JBANQN010000002">
    <property type="protein sequence ID" value="KAK6796605.1"/>
    <property type="molecule type" value="Genomic_DNA"/>
</dbReference>
<dbReference type="InterPro" id="IPR012340">
    <property type="entry name" value="NA-bd_OB-fold"/>
</dbReference>
<reference evidence="2 3" key="1">
    <citation type="submission" date="2024-02" db="EMBL/GenBank/DDBJ databases">
        <title>de novo genome assembly of Solanum bulbocastanum strain 11H21.</title>
        <authorList>
            <person name="Hosaka A.J."/>
        </authorList>
    </citation>
    <scope>NUCLEOTIDE SEQUENCE [LARGE SCALE GENOMIC DNA]</scope>
    <source>
        <tissue evidence="2">Young leaves</tissue>
    </source>
</reference>
<comment type="caution">
    <text evidence="2">The sequence shown here is derived from an EMBL/GenBank/DDBJ whole genome shotgun (WGS) entry which is preliminary data.</text>
</comment>